<proteinExistence type="predicted"/>
<feature type="signal peptide" evidence="1">
    <location>
        <begin position="1"/>
        <end position="19"/>
    </location>
</feature>
<evidence type="ECO:0000313" key="2">
    <source>
        <dbReference type="EMBL" id="KAG7416404.1"/>
    </source>
</evidence>
<evidence type="ECO:0000256" key="1">
    <source>
        <dbReference type="SAM" id="SignalP"/>
    </source>
</evidence>
<dbReference type="AlphaFoldDB" id="A0A8J5TWH8"/>
<feature type="chain" id="PRO_5035220726" description="Secreted protein" evidence="1">
    <location>
        <begin position="20"/>
        <end position="210"/>
    </location>
</feature>
<dbReference type="Proteomes" id="UP000694050">
    <property type="component" value="Unassembled WGS sequence"/>
</dbReference>
<evidence type="ECO:0008006" key="4">
    <source>
        <dbReference type="Google" id="ProtNLM"/>
    </source>
</evidence>
<accession>A0A8J5TWH8</accession>
<evidence type="ECO:0000313" key="3">
    <source>
        <dbReference type="Proteomes" id="UP000694050"/>
    </source>
</evidence>
<name>A0A8J5TWH8_FUSOX</name>
<comment type="caution">
    <text evidence="2">The sequence shown here is derived from an EMBL/GenBank/DDBJ whole genome shotgun (WGS) entry which is preliminary data.</text>
</comment>
<dbReference type="EMBL" id="JAELUQ010000004">
    <property type="protein sequence ID" value="KAG7416404.1"/>
    <property type="molecule type" value="Genomic_DNA"/>
</dbReference>
<keyword evidence="1" id="KW-0732">Signal</keyword>
<gene>
    <name evidence="2" type="ORF">Forpe1208_v005558</name>
</gene>
<organism evidence="2 3">
    <name type="scientific">Fusarium oxysporum f. sp. rapae</name>
    <dbReference type="NCBI Taxonomy" id="485398"/>
    <lineage>
        <taxon>Eukaryota</taxon>
        <taxon>Fungi</taxon>
        <taxon>Dikarya</taxon>
        <taxon>Ascomycota</taxon>
        <taxon>Pezizomycotina</taxon>
        <taxon>Sordariomycetes</taxon>
        <taxon>Hypocreomycetidae</taxon>
        <taxon>Hypocreales</taxon>
        <taxon>Nectriaceae</taxon>
        <taxon>Fusarium</taxon>
        <taxon>Fusarium oxysporum species complex</taxon>
    </lineage>
</organism>
<reference evidence="2" key="1">
    <citation type="submission" date="2021-04" db="EMBL/GenBank/DDBJ databases">
        <title>First draft genome resource for Brassicaceae pathogens Fusarium oxysporum f. sp. raphani and Fusarium oxysporum f. sp. rapae.</title>
        <authorList>
            <person name="Asai S."/>
        </authorList>
    </citation>
    <scope>NUCLEOTIDE SEQUENCE</scope>
    <source>
        <strain evidence="2">Tf1208</strain>
    </source>
</reference>
<protein>
    <recommendedName>
        <fullName evidence="4">Secreted protein</fullName>
    </recommendedName>
</protein>
<sequence length="210" mass="23944">MKLAHVLPILTLVVPIACGKYDMQPWELKEPTDEEKKAREAWLDTQRDITAACEDLILETTRPKAQYEEQLNVGVLSVQKVTEEASNRLVAFEGPMVRDSCYDLVHYFPKVVEKCKKALGSLDAPKLACSNALTKPEKSNLGEKLRELRFLFTVYDYNFSKRCVNDTRIKAPPLPRVDDMRWYLVNTANAYADIDEYCKSKGFNSSDIGE</sequence>